<evidence type="ECO:0000256" key="3">
    <source>
        <dbReference type="SAM" id="Phobius"/>
    </source>
</evidence>
<evidence type="ECO:0000256" key="2">
    <source>
        <dbReference type="ARBA" id="ARBA00022803"/>
    </source>
</evidence>
<reference evidence="4 5" key="1">
    <citation type="journal article" date="2013" name="Front. Microbiol.">
        <title>The genome of Nitrospina gracilis illuminates the metabolism and evolution of the major marine nitrite oxidizer.</title>
        <authorList>
            <person name="Luecker S."/>
            <person name="Nowka B."/>
            <person name="Rattei T."/>
            <person name="Spieck E."/>
            <person name="and Daims H."/>
        </authorList>
    </citation>
    <scope>NUCLEOTIDE SEQUENCE [LARGE SCALE GENOMIC DNA]</scope>
    <source>
        <strain evidence="4 5">3/211</strain>
    </source>
</reference>
<evidence type="ECO:0000256" key="1">
    <source>
        <dbReference type="ARBA" id="ARBA00022737"/>
    </source>
</evidence>
<organism evidence="4 5">
    <name type="scientific">Nitrospina gracilis (strain 3/211)</name>
    <dbReference type="NCBI Taxonomy" id="1266370"/>
    <lineage>
        <taxon>Bacteria</taxon>
        <taxon>Pseudomonadati</taxon>
        <taxon>Nitrospinota/Tectimicrobiota group</taxon>
        <taxon>Nitrospinota</taxon>
        <taxon>Nitrospinia</taxon>
        <taxon>Nitrospinales</taxon>
        <taxon>Nitrospinaceae</taxon>
        <taxon>Nitrospina</taxon>
    </lineage>
</organism>
<dbReference type="Proteomes" id="UP000011704">
    <property type="component" value="Unassembled WGS sequence"/>
</dbReference>
<dbReference type="InParanoid" id="M1YHR8"/>
<feature type="transmembrane region" description="Helical" evidence="3">
    <location>
        <begin position="264"/>
        <end position="284"/>
    </location>
</feature>
<feature type="transmembrane region" description="Helical" evidence="3">
    <location>
        <begin position="290"/>
        <end position="311"/>
    </location>
</feature>
<keyword evidence="3" id="KW-1133">Transmembrane helix</keyword>
<protein>
    <recommendedName>
        <fullName evidence="6">Glycosyltransferase RgtA/B/C/D-like domain-containing protein</fullName>
    </recommendedName>
</protein>
<feature type="transmembrane region" description="Helical" evidence="3">
    <location>
        <begin position="233"/>
        <end position="252"/>
    </location>
</feature>
<feature type="transmembrane region" description="Helical" evidence="3">
    <location>
        <begin position="137"/>
        <end position="153"/>
    </location>
</feature>
<accession>M1YHR8</accession>
<dbReference type="HOGENOM" id="CLU_815932_0_0_0"/>
<keyword evidence="3" id="KW-0812">Transmembrane</keyword>
<dbReference type="AlphaFoldDB" id="M1YHR8"/>
<proteinExistence type="predicted"/>
<evidence type="ECO:0008006" key="6">
    <source>
        <dbReference type="Google" id="ProtNLM"/>
    </source>
</evidence>
<dbReference type="OrthoDB" id="8566379at2"/>
<dbReference type="STRING" id="1266370.NITGR_210006"/>
<keyword evidence="5" id="KW-1185">Reference proteome</keyword>
<sequence length="340" mass="36918">MTNVLIHVAAGWVLYFLLVEATARTRDRPKSEWVFVPMMAAGLHLIHPLNVQAVAYLSDRGFLLSTLFSLLAVWSVARFTRLRQEAPKSFTGPAWMLAAVVFLMLAAGTHPASVCLPVVAVVYLILFGQDPTLKRELKIGLAVLIPILLYMAWRAPGDPSALSADGEAPGRWAYLAAQIKFLWFFYGFKYLLPFNLNFLPDAALAGGGDAGVWAALVLTLAVAWLAWKKTQSPLLRFGLIWTGVAFLANSALVPQSPLVSEARFYLPGAGLHLVVAWALARLTHRVPGRLVPIAAGLGAVLLTLAVLRGMVFSSEETLWRDVLDKNPRSAGGGHAVGFLL</sequence>
<keyword evidence="1" id="KW-0677">Repeat</keyword>
<dbReference type="PANTHER" id="PTHR44227">
    <property type="match status" value="1"/>
</dbReference>
<name>M1YHR8_NITG3</name>
<keyword evidence="3" id="KW-0472">Membrane</keyword>
<evidence type="ECO:0000313" key="5">
    <source>
        <dbReference type="Proteomes" id="UP000011704"/>
    </source>
</evidence>
<evidence type="ECO:0000313" key="4">
    <source>
        <dbReference type="EMBL" id="CCQ90040.1"/>
    </source>
</evidence>
<feature type="transmembrane region" description="Helical" evidence="3">
    <location>
        <begin position="204"/>
        <end position="227"/>
    </location>
</feature>
<dbReference type="RefSeq" id="WP_005007121.1">
    <property type="nucleotide sequence ID" value="NZ_HG422173.1"/>
</dbReference>
<gene>
    <name evidence="4" type="ORF">NITGR_210006</name>
</gene>
<keyword evidence="2" id="KW-0802">TPR repeat</keyword>
<feature type="transmembrane region" description="Helical" evidence="3">
    <location>
        <begin position="97"/>
        <end position="125"/>
    </location>
</feature>
<dbReference type="InterPro" id="IPR052346">
    <property type="entry name" value="O-mannosyl-transferase_TMTC"/>
</dbReference>
<feature type="transmembrane region" description="Helical" evidence="3">
    <location>
        <begin position="61"/>
        <end position="77"/>
    </location>
</feature>
<comment type="caution">
    <text evidence="4">The sequence shown here is derived from an EMBL/GenBank/DDBJ whole genome shotgun (WGS) entry which is preliminary data.</text>
</comment>
<dbReference type="PANTHER" id="PTHR44227:SF3">
    <property type="entry name" value="PROTEIN O-MANNOSYL-TRANSFERASE TMTC4"/>
    <property type="match status" value="1"/>
</dbReference>
<dbReference type="EMBL" id="CAQJ01000024">
    <property type="protein sequence ID" value="CCQ90040.1"/>
    <property type="molecule type" value="Genomic_DNA"/>
</dbReference>